<name>A0A1W1E1A9_9ZZZZ</name>
<sequence>MIKFLLGIVMVLALIGGAVQFKATDKDWSLIVNKEIALNSVKIGAIKIYNIANELIANIIKPEEIEALSVKPEEIEALSVKPKE</sequence>
<organism evidence="1">
    <name type="scientific">hydrothermal vent metagenome</name>
    <dbReference type="NCBI Taxonomy" id="652676"/>
    <lineage>
        <taxon>unclassified sequences</taxon>
        <taxon>metagenomes</taxon>
        <taxon>ecological metagenomes</taxon>
    </lineage>
</organism>
<dbReference type="AlphaFoldDB" id="A0A1W1E1A9"/>
<evidence type="ECO:0000313" key="1">
    <source>
        <dbReference type="EMBL" id="SFV87506.1"/>
    </source>
</evidence>
<protein>
    <submittedName>
        <fullName evidence="1">Uncharacterized protein</fullName>
    </submittedName>
</protein>
<proteinExistence type="predicted"/>
<reference evidence="1" key="1">
    <citation type="submission" date="2016-10" db="EMBL/GenBank/DDBJ databases">
        <authorList>
            <person name="de Groot N.N."/>
        </authorList>
    </citation>
    <scope>NUCLEOTIDE SEQUENCE</scope>
</reference>
<dbReference type="EMBL" id="FPHZ01000027">
    <property type="protein sequence ID" value="SFV87506.1"/>
    <property type="molecule type" value="Genomic_DNA"/>
</dbReference>
<gene>
    <name evidence="1" type="ORF">MNB_SUP05-SYMBIONT-5-123</name>
</gene>
<accession>A0A1W1E1A9</accession>